<comment type="caution">
    <text evidence="1">The sequence shown here is derived from an EMBL/GenBank/DDBJ whole genome shotgun (WGS) entry which is preliminary data.</text>
</comment>
<dbReference type="Proteomes" id="UP000005697">
    <property type="component" value="Unassembled WGS sequence"/>
</dbReference>
<evidence type="ECO:0000313" key="2">
    <source>
        <dbReference type="Proteomes" id="UP000005697"/>
    </source>
</evidence>
<dbReference type="RefSeq" id="WP_007368228.1">
    <property type="nucleotide sequence ID" value="NZ_GL872283.1"/>
</dbReference>
<accession>F0F528</accession>
<keyword evidence="2" id="KW-1185">Reference proteome</keyword>
<name>F0F528_9BACT</name>
<gene>
    <name evidence="1" type="ORF">HMPREF9141_0694</name>
</gene>
<dbReference type="EMBL" id="AEWX01000009">
    <property type="protein sequence ID" value="EGC20790.1"/>
    <property type="molecule type" value="Genomic_DNA"/>
</dbReference>
<reference evidence="1 2" key="1">
    <citation type="submission" date="2011-01" db="EMBL/GenBank/DDBJ databases">
        <authorList>
            <person name="Muzny D."/>
            <person name="Qin X."/>
            <person name="Deng J."/>
            <person name="Jiang H."/>
            <person name="Liu Y."/>
            <person name="Qu J."/>
            <person name="Song X.-Z."/>
            <person name="Zhang L."/>
            <person name="Thornton R."/>
            <person name="Coyle M."/>
            <person name="Francisco L."/>
            <person name="Jackson L."/>
            <person name="Javaid M."/>
            <person name="Korchina V."/>
            <person name="Kovar C."/>
            <person name="Mata R."/>
            <person name="Mathew T."/>
            <person name="Ngo R."/>
            <person name="Nguyen L."/>
            <person name="Nguyen N."/>
            <person name="Okwuonu G."/>
            <person name="Ongeri F."/>
            <person name="Pham C."/>
            <person name="Simmons D."/>
            <person name="Wilczek-Boney K."/>
            <person name="Hale W."/>
            <person name="Jakkamsetti A."/>
            <person name="Pham P."/>
            <person name="Ruth R."/>
            <person name="San Lucas F."/>
            <person name="Warren J."/>
            <person name="Zhang J."/>
            <person name="Zhao Z."/>
            <person name="Zhou C."/>
            <person name="Zhu D."/>
            <person name="Lee S."/>
            <person name="Bess C."/>
            <person name="Blankenburg K."/>
            <person name="Forbes L."/>
            <person name="Fu Q."/>
            <person name="Gubbala S."/>
            <person name="Hirani K."/>
            <person name="Jayaseelan J.C."/>
            <person name="Lara F."/>
            <person name="Munidasa M."/>
            <person name="Palculict T."/>
            <person name="Patil S."/>
            <person name="Pu L.-L."/>
            <person name="Saada N."/>
            <person name="Tang L."/>
            <person name="Weissenberger G."/>
            <person name="Zhu Y."/>
            <person name="Hemphill L."/>
            <person name="Shang Y."/>
            <person name="Youmans B."/>
            <person name="Ayvaz T."/>
            <person name="Ross M."/>
            <person name="Santibanez J."/>
            <person name="Aqrawi P."/>
            <person name="Gross S."/>
            <person name="Joshi V."/>
            <person name="Fowler G."/>
            <person name="Nazareth L."/>
            <person name="Reid J."/>
            <person name="Worley K."/>
            <person name="Petrosino J."/>
            <person name="Highlander S."/>
            <person name="Gibbs R."/>
        </authorList>
    </citation>
    <scope>NUCLEOTIDE SEQUENCE [LARGE SCALE GENOMIC DNA]</scope>
    <source>
        <strain evidence="1 2">DSM 16608</strain>
    </source>
</reference>
<sequence length="44" mass="5192">MEKKVASFKKHETFMADKSCLNEIANFVARENYSHHLSSFTEER</sequence>
<dbReference type="HOGENOM" id="CLU_3156475_0_0_10"/>
<dbReference type="AlphaFoldDB" id="F0F528"/>
<proteinExistence type="predicted"/>
<organism evidence="1 2">
    <name type="scientific">Prevotella multiformis DSM 16608</name>
    <dbReference type="NCBI Taxonomy" id="888743"/>
    <lineage>
        <taxon>Bacteria</taxon>
        <taxon>Pseudomonadati</taxon>
        <taxon>Bacteroidota</taxon>
        <taxon>Bacteroidia</taxon>
        <taxon>Bacteroidales</taxon>
        <taxon>Prevotellaceae</taxon>
        <taxon>Prevotella</taxon>
    </lineage>
</organism>
<protein>
    <submittedName>
        <fullName evidence="1">Uncharacterized protein</fullName>
    </submittedName>
</protein>
<evidence type="ECO:0000313" key="1">
    <source>
        <dbReference type="EMBL" id="EGC20790.1"/>
    </source>
</evidence>